<dbReference type="InterPro" id="IPR036097">
    <property type="entry name" value="HisK_dim/P_sf"/>
</dbReference>
<dbReference type="InterPro" id="IPR003661">
    <property type="entry name" value="HisK_dim/P_dom"/>
</dbReference>
<dbReference type="InterPro" id="IPR029016">
    <property type="entry name" value="GAF-like_dom_sf"/>
</dbReference>
<feature type="domain" description="Histidine kinase" evidence="6">
    <location>
        <begin position="555"/>
        <end position="745"/>
    </location>
</feature>
<dbReference type="Pfam" id="PF00512">
    <property type="entry name" value="HisKA"/>
    <property type="match status" value="1"/>
</dbReference>
<dbReference type="PANTHER" id="PTHR43711">
    <property type="entry name" value="TWO-COMPONENT HISTIDINE KINASE"/>
    <property type="match status" value="1"/>
</dbReference>
<dbReference type="SMART" id="SM00387">
    <property type="entry name" value="HATPase_c"/>
    <property type="match status" value="1"/>
</dbReference>
<dbReference type="SUPFAM" id="SSF55781">
    <property type="entry name" value="GAF domain-like"/>
    <property type="match status" value="1"/>
</dbReference>
<dbReference type="Gene3D" id="3.30.450.20">
    <property type="entry name" value="PAS domain"/>
    <property type="match status" value="1"/>
</dbReference>
<evidence type="ECO:0000313" key="8">
    <source>
        <dbReference type="EMBL" id="MBX0297540.1"/>
    </source>
</evidence>
<evidence type="ECO:0000313" key="9">
    <source>
        <dbReference type="Proteomes" id="UP001430455"/>
    </source>
</evidence>
<dbReference type="InterPro" id="IPR050736">
    <property type="entry name" value="Sensor_HK_Regulatory"/>
</dbReference>
<protein>
    <recommendedName>
        <fullName evidence="2">histidine kinase</fullName>
        <ecNumber evidence="2">2.7.13.3</ecNumber>
    </recommendedName>
</protein>
<dbReference type="GO" id="GO:0000155">
    <property type="term" value="F:phosphorelay sensor kinase activity"/>
    <property type="evidence" value="ECO:0007669"/>
    <property type="project" value="InterPro"/>
</dbReference>
<keyword evidence="9" id="KW-1185">Reference proteome</keyword>
<dbReference type="Proteomes" id="UP001430455">
    <property type="component" value="Unassembled WGS sequence"/>
</dbReference>
<proteinExistence type="predicted"/>
<dbReference type="NCBIfam" id="TIGR00229">
    <property type="entry name" value="sensory_box"/>
    <property type="match status" value="1"/>
</dbReference>
<dbReference type="Gene3D" id="1.10.287.130">
    <property type="match status" value="1"/>
</dbReference>
<evidence type="ECO:0000256" key="2">
    <source>
        <dbReference type="ARBA" id="ARBA00012438"/>
    </source>
</evidence>
<sequence length="748" mass="83790">MIEQKFPFSSSSAPLTIENWDTALQSGPAPERATEGHTEHQCNDHIAQLYETESERFAAAVPFVRHGLDQDERVMYVLDESSESTVRTALSDAGVDVAAALDSGAFSFHTAQDTYLQNGSFTADDMVEFYADTVVAATNEYDALRIVAETAWLRDDATTIEQFMEYEAKINTLFADEDCLALCQYDRDAFRPAIIRNIIETHPHLIYDGALCHNFYYTPPEEFLGGDSPAREVDRMLGTLRERTAAVTELQRRDRFLQNLHDVMADQSRSFEERIHVVLELGRDQFDFEIGGLNRVDPDADRFEVEYLVGDHEHFEPGAEFKLSDTYCQAAADIEAAAMVSNPAEAGLNDIPVFDEFGIQGYLGTYIPVTGDTDRTLGFLPAEGEPVTVSESDRTYLKLMGQWIGYELNRRQRERELQERKDHLSAIIETTPECIKTVAADGTLRQMNPAGLDMVEAESGSDVIGKCVYDLIAPEHRETFREFNEKICQGERGTLEFDIISLEGTRRHMKTHAAPLSRPDGTISQVALTYDITDRKEREERLEEKNNRLQSFASMLAHELRNPVTIGQIYSQQLPAETDSEAVEYVTEAFDRIEDMVDVMLVLAQGQKAIDEGAPVDLADIARDAWSGVEDDQANLNAEVDATIQADETYIRHFFQNLLENAVEHGGSDVTVTVGDIYDGFYVADDGTGIPRENRDKIFDEGYTTTAANGGTGLGLAFVERLAAVYEWDCYVTESKDGGARFEFRNLD</sequence>
<comment type="catalytic activity">
    <reaction evidence="1">
        <text>ATP + protein L-histidine = ADP + protein N-phospho-L-histidine.</text>
        <dbReference type="EC" id="2.7.13.3"/>
    </reaction>
</comment>
<dbReference type="EMBL" id="RKLT01000022">
    <property type="protein sequence ID" value="MBX0297540.1"/>
    <property type="molecule type" value="Genomic_DNA"/>
</dbReference>
<dbReference type="CDD" id="cd00130">
    <property type="entry name" value="PAS"/>
    <property type="match status" value="1"/>
</dbReference>
<dbReference type="SUPFAM" id="SSF47384">
    <property type="entry name" value="Homodimeric domain of signal transducing histidine kinase"/>
    <property type="match status" value="1"/>
</dbReference>
<dbReference type="InterPro" id="IPR005467">
    <property type="entry name" value="His_kinase_dom"/>
</dbReference>
<evidence type="ECO:0000256" key="4">
    <source>
        <dbReference type="ARBA" id="ARBA00022777"/>
    </source>
</evidence>
<evidence type="ECO:0000259" key="6">
    <source>
        <dbReference type="PROSITE" id="PS50109"/>
    </source>
</evidence>
<keyword evidence="5" id="KW-0902">Two-component regulatory system</keyword>
<dbReference type="RefSeq" id="WP_220582128.1">
    <property type="nucleotide sequence ID" value="NZ_RKLT01000022.1"/>
</dbReference>
<dbReference type="Pfam" id="PF02518">
    <property type="entry name" value="HATPase_c"/>
    <property type="match status" value="1"/>
</dbReference>
<dbReference type="Gene3D" id="3.30.565.10">
    <property type="entry name" value="Histidine kinase-like ATPase, C-terminal domain"/>
    <property type="match status" value="1"/>
</dbReference>
<dbReference type="SMART" id="SM00388">
    <property type="entry name" value="HisKA"/>
    <property type="match status" value="1"/>
</dbReference>
<feature type="domain" description="PAC" evidence="7">
    <location>
        <begin position="493"/>
        <end position="544"/>
    </location>
</feature>
<dbReference type="InterPro" id="IPR000700">
    <property type="entry name" value="PAS-assoc_C"/>
</dbReference>
<dbReference type="InterPro" id="IPR003594">
    <property type="entry name" value="HATPase_dom"/>
</dbReference>
<dbReference type="AlphaFoldDB" id="A0AAW4PHM9"/>
<dbReference type="CDD" id="cd00082">
    <property type="entry name" value="HisKA"/>
    <property type="match status" value="1"/>
</dbReference>
<evidence type="ECO:0000256" key="5">
    <source>
        <dbReference type="ARBA" id="ARBA00023012"/>
    </source>
</evidence>
<keyword evidence="3" id="KW-0808">Transferase</keyword>
<evidence type="ECO:0000256" key="3">
    <source>
        <dbReference type="ARBA" id="ARBA00022679"/>
    </source>
</evidence>
<dbReference type="InterPro" id="IPR036890">
    <property type="entry name" value="HATPase_C_sf"/>
</dbReference>
<keyword evidence="4" id="KW-0418">Kinase</keyword>
<accession>A0AAW4PHM9</accession>
<dbReference type="EC" id="2.7.13.3" evidence="2"/>
<dbReference type="InterPro" id="IPR025847">
    <property type="entry name" value="MEDS_domain"/>
</dbReference>
<evidence type="ECO:0000259" key="7">
    <source>
        <dbReference type="PROSITE" id="PS50113"/>
    </source>
</evidence>
<evidence type="ECO:0000256" key="1">
    <source>
        <dbReference type="ARBA" id="ARBA00000085"/>
    </source>
</evidence>
<comment type="caution">
    <text evidence="8">The sequence shown here is derived from an EMBL/GenBank/DDBJ whole genome shotgun (WGS) entry which is preliminary data.</text>
</comment>
<reference evidence="8 9" key="1">
    <citation type="submission" date="2021-06" db="EMBL/GenBank/DDBJ databases">
        <title>Halomicroarcula sp. a new haloarchaeum isolated from saline soil.</title>
        <authorList>
            <person name="Duran-Viseras A."/>
            <person name="Sanchez-Porro C."/>
            <person name="Ventosa A."/>
        </authorList>
    </citation>
    <scope>NUCLEOTIDE SEQUENCE [LARGE SCALE GENOMIC DNA]</scope>
    <source>
        <strain evidence="8 9">F27</strain>
    </source>
</reference>
<dbReference type="CDD" id="cd00075">
    <property type="entry name" value="HATPase"/>
    <property type="match status" value="1"/>
</dbReference>
<dbReference type="SMART" id="SM00091">
    <property type="entry name" value="PAS"/>
    <property type="match status" value="1"/>
</dbReference>
<dbReference type="Pfam" id="PF14417">
    <property type="entry name" value="MEDS"/>
    <property type="match status" value="1"/>
</dbReference>
<dbReference type="SUPFAM" id="SSF55785">
    <property type="entry name" value="PYP-like sensor domain (PAS domain)"/>
    <property type="match status" value="1"/>
</dbReference>
<dbReference type="InterPro" id="IPR035965">
    <property type="entry name" value="PAS-like_dom_sf"/>
</dbReference>
<gene>
    <name evidence="8" type="ORF">EGH23_21930</name>
</gene>
<dbReference type="SUPFAM" id="SSF55874">
    <property type="entry name" value="ATPase domain of HSP90 chaperone/DNA topoisomerase II/histidine kinase"/>
    <property type="match status" value="1"/>
</dbReference>
<dbReference type="InterPro" id="IPR013656">
    <property type="entry name" value="PAS_4"/>
</dbReference>
<dbReference type="InterPro" id="IPR000014">
    <property type="entry name" value="PAS"/>
</dbReference>
<dbReference type="PROSITE" id="PS50109">
    <property type="entry name" value="HIS_KIN"/>
    <property type="match status" value="1"/>
</dbReference>
<dbReference type="Pfam" id="PF08448">
    <property type="entry name" value="PAS_4"/>
    <property type="match status" value="1"/>
</dbReference>
<organism evidence="8 9">
    <name type="scientific">Haloarcula nitratireducens</name>
    <dbReference type="NCBI Taxonomy" id="2487749"/>
    <lineage>
        <taxon>Archaea</taxon>
        <taxon>Methanobacteriati</taxon>
        <taxon>Methanobacteriota</taxon>
        <taxon>Stenosarchaea group</taxon>
        <taxon>Halobacteria</taxon>
        <taxon>Halobacteriales</taxon>
        <taxon>Haloarculaceae</taxon>
        <taxon>Haloarcula</taxon>
    </lineage>
</organism>
<dbReference type="Gene3D" id="3.30.450.40">
    <property type="match status" value="1"/>
</dbReference>
<dbReference type="PANTHER" id="PTHR43711:SF1">
    <property type="entry name" value="HISTIDINE KINASE 1"/>
    <property type="match status" value="1"/>
</dbReference>
<dbReference type="PROSITE" id="PS50113">
    <property type="entry name" value="PAC"/>
    <property type="match status" value="1"/>
</dbReference>
<name>A0AAW4PHM9_9EURY</name>